<organism evidence="1 2">
    <name type="scientific">Schizopora paradoxa</name>
    <dbReference type="NCBI Taxonomy" id="27342"/>
    <lineage>
        <taxon>Eukaryota</taxon>
        <taxon>Fungi</taxon>
        <taxon>Dikarya</taxon>
        <taxon>Basidiomycota</taxon>
        <taxon>Agaricomycotina</taxon>
        <taxon>Agaricomycetes</taxon>
        <taxon>Hymenochaetales</taxon>
        <taxon>Schizoporaceae</taxon>
        <taxon>Schizopora</taxon>
    </lineage>
</organism>
<dbReference type="AlphaFoldDB" id="A0A0H2S0D4"/>
<dbReference type="Proteomes" id="UP000053477">
    <property type="component" value="Unassembled WGS sequence"/>
</dbReference>
<protein>
    <submittedName>
        <fullName evidence="1">Uncharacterized protein</fullName>
    </submittedName>
</protein>
<gene>
    <name evidence="1" type="ORF">SCHPADRAFT_906889</name>
</gene>
<reference evidence="1 2" key="1">
    <citation type="submission" date="2015-04" db="EMBL/GenBank/DDBJ databases">
        <title>Complete genome sequence of Schizopora paradoxa KUC8140, a cosmopolitan wood degrader in East Asia.</title>
        <authorList>
            <consortium name="DOE Joint Genome Institute"/>
            <person name="Min B."/>
            <person name="Park H."/>
            <person name="Jang Y."/>
            <person name="Kim J.-J."/>
            <person name="Kim K.H."/>
            <person name="Pangilinan J."/>
            <person name="Lipzen A."/>
            <person name="Riley R."/>
            <person name="Grigoriev I.V."/>
            <person name="Spatafora J.W."/>
            <person name="Choi I.-G."/>
        </authorList>
    </citation>
    <scope>NUCLEOTIDE SEQUENCE [LARGE SCALE GENOMIC DNA]</scope>
    <source>
        <strain evidence="1 2">KUC8140</strain>
    </source>
</reference>
<dbReference type="EMBL" id="KQ086026">
    <property type="protein sequence ID" value="KLO10451.1"/>
    <property type="molecule type" value="Genomic_DNA"/>
</dbReference>
<accession>A0A0H2S0D4</accession>
<sequence>MRRRTKLRRELGLSSELGTQEPHSFLLFVHPSVHPSIHPSVRPSVLALSSELTCSPNPASQRKILAIPIPINLCVSSARGTKARRRCQ</sequence>
<evidence type="ECO:0000313" key="2">
    <source>
        <dbReference type="Proteomes" id="UP000053477"/>
    </source>
</evidence>
<proteinExistence type="predicted"/>
<dbReference type="OrthoDB" id="10070995at2759"/>
<name>A0A0H2S0D4_9AGAM</name>
<keyword evidence="2" id="KW-1185">Reference proteome</keyword>
<evidence type="ECO:0000313" key="1">
    <source>
        <dbReference type="EMBL" id="KLO10451.1"/>
    </source>
</evidence>
<dbReference type="InParanoid" id="A0A0H2S0D4"/>